<sequence length="159" mass="16973">MRGLGVGPQGQAYITDKEVVLGLAEANVHFNGLSKDQRRGATCGWAEVSALEWGAAGWQQAAASLAAQPLDFILAADCVYIDQDGSSPSTPLFIQTCAILAASPGRPRCLVSFELRSQAVKEVFLEEAGRAFAKVVRIPSSQLPRGCQVAHIELYELSL</sequence>
<name>A0A699ZU91_HAELA</name>
<dbReference type="EMBL" id="BLLF01002976">
    <property type="protein sequence ID" value="GFH25971.1"/>
    <property type="molecule type" value="Genomic_DNA"/>
</dbReference>
<evidence type="ECO:0000313" key="2">
    <source>
        <dbReference type="Proteomes" id="UP000485058"/>
    </source>
</evidence>
<reference evidence="1 2" key="1">
    <citation type="submission" date="2020-02" db="EMBL/GenBank/DDBJ databases">
        <title>Draft genome sequence of Haematococcus lacustris strain NIES-144.</title>
        <authorList>
            <person name="Morimoto D."/>
            <person name="Nakagawa S."/>
            <person name="Yoshida T."/>
            <person name="Sawayama S."/>
        </authorList>
    </citation>
    <scope>NUCLEOTIDE SEQUENCE [LARGE SCALE GENOMIC DNA]</scope>
    <source>
        <strain evidence="1 2">NIES-144</strain>
    </source>
</reference>
<comment type="caution">
    <text evidence="1">The sequence shown here is derived from an EMBL/GenBank/DDBJ whole genome shotgun (WGS) entry which is preliminary data.</text>
</comment>
<gene>
    <name evidence="1" type="ORF">HaLaN_24031</name>
</gene>
<proteinExistence type="predicted"/>
<dbReference type="InterPro" id="IPR029063">
    <property type="entry name" value="SAM-dependent_MTases_sf"/>
</dbReference>
<accession>A0A699ZU91</accession>
<dbReference type="InterPro" id="IPR019410">
    <property type="entry name" value="Methyltransf_16"/>
</dbReference>
<dbReference type="AlphaFoldDB" id="A0A699ZU91"/>
<keyword evidence="2" id="KW-1185">Reference proteome</keyword>
<organism evidence="1 2">
    <name type="scientific">Haematococcus lacustris</name>
    <name type="common">Green alga</name>
    <name type="synonym">Haematococcus pluvialis</name>
    <dbReference type="NCBI Taxonomy" id="44745"/>
    <lineage>
        <taxon>Eukaryota</taxon>
        <taxon>Viridiplantae</taxon>
        <taxon>Chlorophyta</taxon>
        <taxon>core chlorophytes</taxon>
        <taxon>Chlorophyceae</taxon>
        <taxon>CS clade</taxon>
        <taxon>Chlamydomonadales</taxon>
        <taxon>Haematococcaceae</taxon>
        <taxon>Haematococcus</taxon>
    </lineage>
</organism>
<dbReference type="Pfam" id="PF10294">
    <property type="entry name" value="Methyltransf_16"/>
    <property type="match status" value="1"/>
</dbReference>
<evidence type="ECO:0000313" key="1">
    <source>
        <dbReference type="EMBL" id="GFH25971.1"/>
    </source>
</evidence>
<dbReference type="Proteomes" id="UP000485058">
    <property type="component" value="Unassembled WGS sequence"/>
</dbReference>
<dbReference type="Gene3D" id="3.40.50.150">
    <property type="entry name" value="Vaccinia Virus protein VP39"/>
    <property type="match status" value="1"/>
</dbReference>
<protein>
    <submittedName>
        <fullName evidence="1">Uncharacterized protein</fullName>
    </submittedName>
</protein>